<organism evidence="2 3">
    <name type="scientific">Porites evermanni</name>
    <dbReference type="NCBI Taxonomy" id="104178"/>
    <lineage>
        <taxon>Eukaryota</taxon>
        <taxon>Metazoa</taxon>
        <taxon>Cnidaria</taxon>
        <taxon>Anthozoa</taxon>
        <taxon>Hexacorallia</taxon>
        <taxon>Scleractinia</taxon>
        <taxon>Fungiina</taxon>
        <taxon>Poritidae</taxon>
        <taxon>Porites</taxon>
    </lineage>
</organism>
<feature type="compositionally biased region" description="Basic and acidic residues" evidence="1">
    <location>
        <begin position="97"/>
        <end position="108"/>
    </location>
</feature>
<keyword evidence="3" id="KW-1185">Reference proteome</keyword>
<evidence type="ECO:0000313" key="3">
    <source>
        <dbReference type="Proteomes" id="UP001159427"/>
    </source>
</evidence>
<accession>A0ABN8RN59</accession>
<protein>
    <submittedName>
        <fullName evidence="2">Uncharacterized protein</fullName>
    </submittedName>
</protein>
<evidence type="ECO:0000256" key="1">
    <source>
        <dbReference type="SAM" id="MobiDB-lite"/>
    </source>
</evidence>
<dbReference type="EMBL" id="CALNXI010001980">
    <property type="protein sequence ID" value="CAH3180806.1"/>
    <property type="molecule type" value="Genomic_DNA"/>
</dbReference>
<gene>
    <name evidence="2" type="ORF">PEVE_00013132</name>
</gene>
<proteinExistence type="predicted"/>
<feature type="region of interest" description="Disordered" evidence="1">
    <location>
        <begin position="1"/>
        <end position="24"/>
    </location>
</feature>
<feature type="compositionally biased region" description="Low complexity" evidence="1">
    <location>
        <begin position="42"/>
        <end position="55"/>
    </location>
</feature>
<name>A0ABN8RN59_9CNID</name>
<sequence>MEDKTDKQGARRKVSLTGQGKAAKSLRKRLAFALANDANIKSDSATSTSASASEASDQETVKKELEGQEERKSSIPRKISQGKKSPQAMQILAALKENVKSSKTDGRSRKGSLPINDGIIGQIEEGNVEIQKQKGSAQNLEFMANINNDVSDKKIAESKIEYEGHDELIPNIHEKIRTNSEDILGSPNHVKHFSLEDVEREVVNLSRNMDKVLQEFPKVNIATDRIKMKVEELRKERISYYSREIF</sequence>
<comment type="caution">
    <text evidence="2">The sequence shown here is derived from an EMBL/GenBank/DDBJ whole genome shotgun (WGS) entry which is preliminary data.</text>
</comment>
<feature type="compositionally biased region" description="Basic and acidic residues" evidence="1">
    <location>
        <begin position="59"/>
        <end position="73"/>
    </location>
</feature>
<evidence type="ECO:0000313" key="2">
    <source>
        <dbReference type="EMBL" id="CAH3180806.1"/>
    </source>
</evidence>
<feature type="region of interest" description="Disordered" evidence="1">
    <location>
        <begin position="37"/>
        <end position="117"/>
    </location>
</feature>
<reference evidence="2 3" key="1">
    <citation type="submission" date="2022-05" db="EMBL/GenBank/DDBJ databases">
        <authorList>
            <consortium name="Genoscope - CEA"/>
            <person name="William W."/>
        </authorList>
    </citation>
    <scope>NUCLEOTIDE SEQUENCE [LARGE SCALE GENOMIC DNA]</scope>
</reference>
<dbReference type="Proteomes" id="UP001159427">
    <property type="component" value="Unassembled WGS sequence"/>
</dbReference>